<name>A0A438D6X1_VITVI</name>
<proteinExistence type="predicted"/>
<dbReference type="PANTHER" id="PTHR33116:SF78">
    <property type="entry name" value="OS12G0587133 PROTEIN"/>
    <property type="match status" value="1"/>
</dbReference>
<evidence type="ECO:0000313" key="2">
    <source>
        <dbReference type="Proteomes" id="UP000288805"/>
    </source>
</evidence>
<gene>
    <name evidence="1" type="primary">VvCHDh000004_1297</name>
    <name evidence="1" type="ORF">CK203_097660</name>
</gene>
<organism evidence="1 2">
    <name type="scientific">Vitis vinifera</name>
    <name type="common">Grape</name>
    <dbReference type="NCBI Taxonomy" id="29760"/>
    <lineage>
        <taxon>Eukaryota</taxon>
        <taxon>Viridiplantae</taxon>
        <taxon>Streptophyta</taxon>
        <taxon>Embryophyta</taxon>
        <taxon>Tracheophyta</taxon>
        <taxon>Spermatophyta</taxon>
        <taxon>Magnoliopsida</taxon>
        <taxon>eudicotyledons</taxon>
        <taxon>Gunneridae</taxon>
        <taxon>Pentapetalae</taxon>
        <taxon>rosids</taxon>
        <taxon>Vitales</taxon>
        <taxon>Vitaceae</taxon>
        <taxon>Viteae</taxon>
        <taxon>Vitis</taxon>
    </lineage>
</organism>
<dbReference type="EMBL" id="QGNW01001765">
    <property type="protein sequence ID" value="RVW31186.1"/>
    <property type="molecule type" value="Genomic_DNA"/>
</dbReference>
<dbReference type="PANTHER" id="PTHR33116">
    <property type="entry name" value="REVERSE TRANSCRIPTASE ZINC-BINDING DOMAIN-CONTAINING PROTEIN-RELATED-RELATED"/>
    <property type="match status" value="1"/>
</dbReference>
<protein>
    <submittedName>
        <fullName evidence="1">Putative ribonuclease H protein</fullName>
    </submittedName>
</protein>
<reference evidence="1 2" key="1">
    <citation type="journal article" date="2018" name="PLoS Genet.">
        <title>Population sequencing reveals clonal diversity and ancestral inbreeding in the grapevine cultivar Chardonnay.</title>
        <authorList>
            <person name="Roach M.J."/>
            <person name="Johnson D.L."/>
            <person name="Bohlmann J."/>
            <person name="van Vuuren H.J."/>
            <person name="Jones S.J."/>
            <person name="Pretorius I.S."/>
            <person name="Schmidt S.A."/>
            <person name="Borneman A.R."/>
        </authorList>
    </citation>
    <scope>NUCLEOTIDE SEQUENCE [LARGE SCALE GENOMIC DNA]</scope>
    <source>
        <strain evidence="2">cv. Chardonnay</strain>
        <tissue evidence="1">Leaf</tissue>
    </source>
</reference>
<comment type="caution">
    <text evidence="1">The sequence shown here is derived from an EMBL/GenBank/DDBJ whole genome shotgun (WGS) entry which is preliminary data.</text>
</comment>
<accession>A0A438D6X1</accession>
<dbReference type="AlphaFoldDB" id="A0A438D6X1"/>
<evidence type="ECO:0000313" key="1">
    <source>
        <dbReference type="EMBL" id="RVW31186.1"/>
    </source>
</evidence>
<sequence>MGDLKNLKLDKSTFININVNQDGIASLASMLECIVSEWPLTYLGLPLRNPKANVFWHPVIDRISQRLDGWRKVCLSLGGWITLIQSCLSHILNYFLFVYRIPLVIASNIETMQRDFIWPGVRKGKMNHLISWEQVHKPKLEGGLGLEKISLRNRAILGKWLYRNPRKCDAIWHKDETIHVPVYHRWVLPPSPILQQEEVNTTSVLTIDIKDWRQSLIDYLEHGKIPDELRRQTKRLMYSISHVHLILFIPDTRTWSLSTSSIFSVKSFLSTLSNQLAPSLVSLVKFIWQSKTLSKIKAFYMVSGKQKDQYQLLATSS</sequence>
<dbReference type="Proteomes" id="UP000288805">
    <property type="component" value="Unassembled WGS sequence"/>
</dbReference>